<keyword evidence="1" id="KW-1185">Reference proteome</keyword>
<proteinExistence type="predicted"/>
<evidence type="ECO:0000313" key="1">
    <source>
        <dbReference type="Proteomes" id="UP000790787"/>
    </source>
</evidence>
<gene>
    <name evidence="2" type="primary">LOC142181716</name>
</gene>
<dbReference type="Proteomes" id="UP000790787">
    <property type="component" value="Chromosome 6"/>
</dbReference>
<evidence type="ECO:0000313" key="2">
    <source>
        <dbReference type="RefSeq" id="XP_075111263.1"/>
    </source>
</evidence>
<protein>
    <submittedName>
        <fullName evidence="2">Uncharacterized protein LOC142181716</fullName>
    </submittedName>
</protein>
<name>A0AC58UP38_TOBAC</name>
<reference evidence="1" key="1">
    <citation type="journal article" date="2014" name="Nat. Commun.">
        <title>The tobacco genome sequence and its comparison with those of tomato and potato.</title>
        <authorList>
            <person name="Sierro N."/>
            <person name="Battey J.N."/>
            <person name="Ouadi S."/>
            <person name="Bakaher N."/>
            <person name="Bovet L."/>
            <person name="Willig A."/>
            <person name="Goepfert S."/>
            <person name="Peitsch M.C."/>
            <person name="Ivanov N.V."/>
        </authorList>
    </citation>
    <scope>NUCLEOTIDE SEQUENCE [LARGE SCALE GENOMIC DNA]</scope>
</reference>
<dbReference type="RefSeq" id="XP_075111263.1">
    <property type="nucleotide sequence ID" value="XM_075255162.1"/>
</dbReference>
<sequence>MSECSSSSNSRRRMYGCEVVALHLTSRTEMNPGRRFFRCHKPDKTGCGYWEWEDDEFPPRAIIVINKLKREKDALFKERLGNMGKNYFLCVWVSLLDLCLHFMDKPYAIKEICDFNPTIRNIKK</sequence>
<reference evidence="2" key="2">
    <citation type="submission" date="2025-08" db="UniProtKB">
        <authorList>
            <consortium name="RefSeq"/>
        </authorList>
    </citation>
    <scope>IDENTIFICATION</scope>
    <source>
        <tissue evidence="2">Leaf</tissue>
    </source>
</reference>
<organism evidence="1 2">
    <name type="scientific">Nicotiana tabacum</name>
    <name type="common">Common tobacco</name>
    <dbReference type="NCBI Taxonomy" id="4097"/>
    <lineage>
        <taxon>Eukaryota</taxon>
        <taxon>Viridiplantae</taxon>
        <taxon>Streptophyta</taxon>
        <taxon>Embryophyta</taxon>
        <taxon>Tracheophyta</taxon>
        <taxon>Spermatophyta</taxon>
        <taxon>Magnoliopsida</taxon>
        <taxon>eudicotyledons</taxon>
        <taxon>Gunneridae</taxon>
        <taxon>Pentapetalae</taxon>
        <taxon>asterids</taxon>
        <taxon>lamiids</taxon>
        <taxon>Solanales</taxon>
        <taxon>Solanaceae</taxon>
        <taxon>Nicotianoideae</taxon>
        <taxon>Nicotianeae</taxon>
        <taxon>Nicotiana</taxon>
    </lineage>
</organism>
<accession>A0AC58UP38</accession>